<keyword evidence="4" id="KW-0472">Membrane</keyword>
<accession>A0AAD5W3F2</accession>
<feature type="region of interest" description="Disordered" evidence="3">
    <location>
        <begin position="1"/>
        <end position="28"/>
    </location>
</feature>
<dbReference type="PROSITE" id="PS50002">
    <property type="entry name" value="SH3"/>
    <property type="match status" value="1"/>
</dbReference>
<proteinExistence type="predicted"/>
<feature type="compositionally biased region" description="Polar residues" evidence="3">
    <location>
        <begin position="7"/>
        <end position="23"/>
    </location>
</feature>
<feature type="region of interest" description="Disordered" evidence="3">
    <location>
        <begin position="90"/>
        <end position="189"/>
    </location>
</feature>
<dbReference type="InterPro" id="IPR001452">
    <property type="entry name" value="SH3_domain"/>
</dbReference>
<organism evidence="6 7">
    <name type="scientific">Leucocoprinus birnbaumii</name>
    <dbReference type="NCBI Taxonomy" id="56174"/>
    <lineage>
        <taxon>Eukaryota</taxon>
        <taxon>Fungi</taxon>
        <taxon>Dikarya</taxon>
        <taxon>Basidiomycota</taxon>
        <taxon>Agaricomycotina</taxon>
        <taxon>Agaricomycetes</taxon>
        <taxon>Agaricomycetidae</taxon>
        <taxon>Agaricales</taxon>
        <taxon>Agaricineae</taxon>
        <taxon>Agaricaceae</taxon>
        <taxon>Leucocoprinus</taxon>
    </lineage>
</organism>
<name>A0AAD5W3F2_9AGAR</name>
<gene>
    <name evidence="6" type="ORF">NP233_g119</name>
</gene>
<evidence type="ECO:0000313" key="7">
    <source>
        <dbReference type="Proteomes" id="UP001213000"/>
    </source>
</evidence>
<feature type="compositionally biased region" description="Polar residues" evidence="3">
    <location>
        <begin position="285"/>
        <end position="294"/>
    </location>
</feature>
<feature type="compositionally biased region" description="Low complexity" evidence="3">
    <location>
        <begin position="107"/>
        <end position="169"/>
    </location>
</feature>
<dbReference type="SUPFAM" id="SSF50044">
    <property type="entry name" value="SH3-domain"/>
    <property type="match status" value="1"/>
</dbReference>
<keyword evidence="7" id="KW-1185">Reference proteome</keyword>
<dbReference type="Proteomes" id="UP001213000">
    <property type="component" value="Unassembled WGS sequence"/>
</dbReference>
<keyword evidence="4" id="KW-0812">Transmembrane</keyword>
<dbReference type="Gene3D" id="2.30.30.40">
    <property type="entry name" value="SH3 Domains"/>
    <property type="match status" value="1"/>
</dbReference>
<dbReference type="EMBL" id="JANIEX010000003">
    <property type="protein sequence ID" value="KAJ3576897.1"/>
    <property type="molecule type" value="Genomic_DNA"/>
</dbReference>
<feature type="compositionally biased region" description="Low complexity" evidence="3">
    <location>
        <begin position="270"/>
        <end position="284"/>
    </location>
</feature>
<feature type="compositionally biased region" description="Low complexity" evidence="3">
    <location>
        <begin position="179"/>
        <end position="189"/>
    </location>
</feature>
<evidence type="ECO:0000313" key="6">
    <source>
        <dbReference type="EMBL" id="KAJ3576897.1"/>
    </source>
</evidence>
<evidence type="ECO:0000256" key="2">
    <source>
        <dbReference type="PROSITE-ProRule" id="PRU00192"/>
    </source>
</evidence>
<feature type="transmembrane region" description="Helical" evidence="4">
    <location>
        <begin position="198"/>
        <end position="218"/>
    </location>
</feature>
<dbReference type="Pfam" id="PF14604">
    <property type="entry name" value="SH3_9"/>
    <property type="match status" value="1"/>
</dbReference>
<feature type="region of interest" description="Disordered" evidence="3">
    <location>
        <begin position="310"/>
        <end position="340"/>
    </location>
</feature>
<comment type="caution">
    <text evidence="6">The sequence shown here is derived from an EMBL/GenBank/DDBJ whole genome shotgun (WGS) entry which is preliminary data.</text>
</comment>
<evidence type="ECO:0000259" key="5">
    <source>
        <dbReference type="PROSITE" id="PS50002"/>
    </source>
</evidence>
<feature type="domain" description="SH3" evidence="5">
    <location>
        <begin position="344"/>
        <end position="404"/>
    </location>
</feature>
<evidence type="ECO:0000256" key="4">
    <source>
        <dbReference type="SAM" id="Phobius"/>
    </source>
</evidence>
<dbReference type="AlphaFoldDB" id="A0AAD5W3F2"/>
<evidence type="ECO:0000256" key="1">
    <source>
        <dbReference type="ARBA" id="ARBA00022443"/>
    </source>
</evidence>
<sequence length="408" mass="43567">MAPLSYGSYNRTSTTSLHSSWDPTESLHKTRSPYTLDNAAAMALVLPTVTETMSIFVTVTQLQIATVTAMVKEKEIVTVTSSIREMTVSTDGTRMLGDARTRNAKASPPSSTRSFTTSAPSSTSSSISSTTALSSSQASSTSSSSTNTSSSSTSDASSPTTTASDTTSPGKAPIPGVPLPSQSALSDQSSTSTISSGAVVGITIGCILFTLLLAVCFIRQRLRRKRIQERRWVTPFVEKKRPAPRPSVNQRQQKRMEYVAERLAARMRSLRGGQSLGQSGSSQRAEASTSARVANVEQATRNRVRVNGQTRTAQMSSVAAPPTAYRERPSARQPVQDDSLLSSLLTKGAVARMNFEPSRPDELAVSPGDSLRVVALYHDGWAQCKNLYGGKGMVPTACLRVNDGQRMG</sequence>
<protein>
    <recommendedName>
        <fullName evidence="5">SH3 domain-containing protein</fullName>
    </recommendedName>
</protein>
<keyword evidence="4" id="KW-1133">Transmembrane helix</keyword>
<keyword evidence="1 2" id="KW-0728">SH3 domain</keyword>
<evidence type="ECO:0000256" key="3">
    <source>
        <dbReference type="SAM" id="MobiDB-lite"/>
    </source>
</evidence>
<dbReference type="InterPro" id="IPR036028">
    <property type="entry name" value="SH3-like_dom_sf"/>
</dbReference>
<feature type="region of interest" description="Disordered" evidence="3">
    <location>
        <begin position="270"/>
        <end position="294"/>
    </location>
</feature>
<reference evidence="6" key="1">
    <citation type="submission" date="2022-07" db="EMBL/GenBank/DDBJ databases">
        <title>Genome Sequence of Leucocoprinus birnbaumii.</title>
        <authorList>
            <person name="Buettner E."/>
        </authorList>
    </citation>
    <scope>NUCLEOTIDE SEQUENCE</scope>
    <source>
        <strain evidence="6">VT141</strain>
    </source>
</reference>
<dbReference type="SMART" id="SM00326">
    <property type="entry name" value="SH3"/>
    <property type="match status" value="1"/>
</dbReference>